<keyword evidence="2" id="KW-1185">Reference proteome</keyword>
<dbReference type="Proteomes" id="UP000076096">
    <property type="component" value="Chromosome"/>
</dbReference>
<dbReference type="EMBL" id="CP015098">
    <property type="protein sequence ID" value="AMW13331.1"/>
    <property type="molecule type" value="Genomic_DNA"/>
</dbReference>
<name>A0A143C7F6_9ACTN</name>
<organism evidence="1 2">
    <name type="scientific">Streptomyces qaidamensis</name>
    <dbReference type="NCBI Taxonomy" id="1783515"/>
    <lineage>
        <taxon>Bacteria</taxon>
        <taxon>Bacillati</taxon>
        <taxon>Actinomycetota</taxon>
        <taxon>Actinomycetes</taxon>
        <taxon>Kitasatosporales</taxon>
        <taxon>Streptomycetaceae</taxon>
        <taxon>Streptomyces</taxon>
        <taxon>Streptomyces aurantiacus group</taxon>
    </lineage>
</organism>
<proteinExistence type="predicted"/>
<dbReference type="STRING" id="1783515.A4E84_29845"/>
<gene>
    <name evidence="1" type="ORF">A4E84_29845</name>
</gene>
<evidence type="ECO:0000313" key="1">
    <source>
        <dbReference type="EMBL" id="AMW13331.1"/>
    </source>
</evidence>
<dbReference type="AlphaFoldDB" id="A0A143C7F6"/>
<sequence>MTISININDLIATRLTEIARDAWQAHRVMPVSDCGGRVLDLGTAAVREFWYCQADHGTGICGEPMLTSDQANSLLGMYSVDEPVPDPQLPIVEVELLDEGLGGFFPGSLIHFSDVRHEFQKTQEDR</sequence>
<protein>
    <submittedName>
        <fullName evidence="1">Uncharacterized protein</fullName>
    </submittedName>
</protein>
<dbReference type="RefSeq" id="WP_062929499.1">
    <property type="nucleotide sequence ID" value="NZ_CP015098.1"/>
</dbReference>
<evidence type="ECO:0000313" key="2">
    <source>
        <dbReference type="Proteomes" id="UP000076096"/>
    </source>
</evidence>
<dbReference type="KEGG" id="stsi:A4E84_29845"/>
<accession>A0A143C7F6</accession>
<reference evidence="2" key="1">
    <citation type="submission" date="2016-04" db="EMBL/GenBank/DDBJ databases">
        <authorList>
            <person name="Zhang B."/>
        </authorList>
    </citation>
    <scope>NUCLEOTIDE SEQUENCE [LARGE SCALE GENOMIC DNA]</scope>
    <source>
        <strain evidence="2">S10</strain>
    </source>
</reference>